<dbReference type="InterPro" id="IPR019371">
    <property type="entry name" value="KxDL_dom"/>
</dbReference>
<evidence type="ECO:0000256" key="2">
    <source>
        <dbReference type="ARBA" id="ARBA00004177"/>
    </source>
</evidence>
<reference evidence="10" key="1">
    <citation type="journal article" date="2021" name="Nat. Commun.">
        <title>Genetic determinants of endophytism in the Arabidopsis root mycobiome.</title>
        <authorList>
            <person name="Mesny F."/>
            <person name="Miyauchi S."/>
            <person name="Thiergart T."/>
            <person name="Pickel B."/>
            <person name="Atanasova L."/>
            <person name="Karlsson M."/>
            <person name="Huettel B."/>
            <person name="Barry K.W."/>
            <person name="Haridas S."/>
            <person name="Chen C."/>
            <person name="Bauer D."/>
            <person name="Andreopoulos W."/>
            <person name="Pangilinan J."/>
            <person name="LaButti K."/>
            <person name="Riley R."/>
            <person name="Lipzen A."/>
            <person name="Clum A."/>
            <person name="Drula E."/>
            <person name="Henrissat B."/>
            <person name="Kohler A."/>
            <person name="Grigoriev I.V."/>
            <person name="Martin F.M."/>
            <person name="Hacquard S."/>
        </authorList>
    </citation>
    <scope>NUCLEOTIDE SEQUENCE</scope>
    <source>
        <strain evidence="10">MPI-SDFR-AT-0073</strain>
    </source>
</reference>
<dbReference type="GO" id="GO:0032880">
    <property type="term" value="P:regulation of protein localization"/>
    <property type="evidence" value="ECO:0007669"/>
    <property type="project" value="TreeGrafter"/>
</dbReference>
<keyword evidence="11" id="KW-1185">Reference proteome</keyword>
<dbReference type="OrthoDB" id="4089816at2759"/>
<feature type="domain" description="KxDL" evidence="9">
    <location>
        <begin position="92"/>
        <end position="177"/>
    </location>
</feature>
<sequence length="189" mass="21002">MASYSTHQYYSTAVPIPAKVDQYQSYYQSSGSNYSASPPEDLHDASVTSGVPSYGHSYSVGDSTYDGSSSGDCWDSSVSASGVDFNDYIQDRFAESFDPIPLDRSLAQQAQTSGQLNNKHRELLELQAKAQARLAKSRARFAEGLQDAQEVRANLEWTSKKVSSMKTKASRKHSKEYKKARERFPSPEF</sequence>
<proteinExistence type="inferred from homology"/>
<evidence type="ECO:0000259" key="9">
    <source>
        <dbReference type="Pfam" id="PF10241"/>
    </source>
</evidence>
<comment type="similarity">
    <text evidence="3">Belongs to the KXD1 family.</text>
</comment>
<evidence type="ECO:0000256" key="8">
    <source>
        <dbReference type="SAM" id="MobiDB-lite"/>
    </source>
</evidence>
<dbReference type="EMBL" id="JAGPXC010000002">
    <property type="protein sequence ID" value="KAH6656271.1"/>
    <property type="molecule type" value="Genomic_DNA"/>
</dbReference>
<comment type="subcellular location">
    <subcellularLocation>
        <location evidence="2">Endosome</location>
    </subcellularLocation>
</comment>
<evidence type="ECO:0000256" key="6">
    <source>
        <dbReference type="ARBA" id="ARBA00022753"/>
    </source>
</evidence>
<dbReference type="GO" id="GO:0031083">
    <property type="term" value="C:BLOC-1 complex"/>
    <property type="evidence" value="ECO:0007669"/>
    <property type="project" value="TreeGrafter"/>
</dbReference>
<evidence type="ECO:0000313" key="10">
    <source>
        <dbReference type="EMBL" id="KAH6656271.1"/>
    </source>
</evidence>
<dbReference type="RefSeq" id="XP_045960505.1">
    <property type="nucleotide sequence ID" value="XM_046106589.1"/>
</dbReference>
<protein>
    <recommendedName>
        <fullName evidence="4">Biogenesis of lysosome-related organelles complex 1 subunit KXD1</fullName>
    </recommendedName>
    <alternativeName>
        <fullName evidence="7">KxDL homolog</fullName>
    </alternativeName>
</protein>
<feature type="region of interest" description="Disordered" evidence="8">
    <location>
        <begin position="27"/>
        <end position="49"/>
    </location>
</feature>
<evidence type="ECO:0000256" key="1">
    <source>
        <dbReference type="ARBA" id="ARBA00002069"/>
    </source>
</evidence>
<dbReference type="GeneID" id="70135480"/>
<evidence type="ECO:0000256" key="5">
    <source>
        <dbReference type="ARBA" id="ARBA00022448"/>
    </source>
</evidence>
<dbReference type="AlphaFoldDB" id="A0A9P9A0N2"/>
<dbReference type="Proteomes" id="UP000758603">
    <property type="component" value="Unassembled WGS sequence"/>
</dbReference>
<evidence type="ECO:0000256" key="3">
    <source>
        <dbReference type="ARBA" id="ARBA00005913"/>
    </source>
</evidence>
<feature type="compositionally biased region" description="Basic and acidic residues" evidence="8">
    <location>
        <begin position="177"/>
        <end position="189"/>
    </location>
</feature>
<keyword evidence="6" id="KW-0967">Endosome</keyword>
<dbReference type="PANTHER" id="PTHR37787">
    <property type="entry name" value="BIOGENESIS OF LYSOSOME-RELATED ORGANELLES COMPLEX 1 SUBUNIT KXD1"/>
    <property type="match status" value="1"/>
</dbReference>
<name>A0A9P9A0N2_9PEZI</name>
<dbReference type="Pfam" id="PF10241">
    <property type="entry name" value="KxDL"/>
    <property type="match status" value="1"/>
</dbReference>
<evidence type="ECO:0000256" key="4">
    <source>
        <dbReference type="ARBA" id="ARBA00016207"/>
    </source>
</evidence>
<gene>
    <name evidence="10" type="ORF">BKA67DRAFT_654618</name>
</gene>
<feature type="compositionally biased region" description="Low complexity" evidence="8">
    <location>
        <begin position="27"/>
        <end position="37"/>
    </location>
</feature>
<evidence type="ECO:0000256" key="7">
    <source>
        <dbReference type="ARBA" id="ARBA00029808"/>
    </source>
</evidence>
<organism evidence="10 11">
    <name type="scientific">Truncatella angustata</name>
    <dbReference type="NCBI Taxonomy" id="152316"/>
    <lineage>
        <taxon>Eukaryota</taxon>
        <taxon>Fungi</taxon>
        <taxon>Dikarya</taxon>
        <taxon>Ascomycota</taxon>
        <taxon>Pezizomycotina</taxon>
        <taxon>Sordariomycetes</taxon>
        <taxon>Xylariomycetidae</taxon>
        <taxon>Amphisphaeriales</taxon>
        <taxon>Sporocadaceae</taxon>
        <taxon>Truncatella</taxon>
    </lineage>
</organism>
<comment type="function">
    <text evidence="1">Component of the biogenesis of lysosome-related organelles complex-1 (BLOC-1) involved in endosomal cargo sorting.</text>
</comment>
<dbReference type="GO" id="GO:0007032">
    <property type="term" value="P:endosome organization"/>
    <property type="evidence" value="ECO:0007669"/>
    <property type="project" value="TreeGrafter"/>
</dbReference>
<evidence type="ECO:0000313" key="11">
    <source>
        <dbReference type="Proteomes" id="UP000758603"/>
    </source>
</evidence>
<dbReference type="GO" id="GO:0005768">
    <property type="term" value="C:endosome"/>
    <property type="evidence" value="ECO:0007669"/>
    <property type="project" value="UniProtKB-SubCell"/>
</dbReference>
<dbReference type="InterPro" id="IPR051390">
    <property type="entry name" value="BLOC-1_subunit_KXD1"/>
</dbReference>
<dbReference type="PANTHER" id="PTHR37787:SF1">
    <property type="entry name" value="BIOGENESIS OF LYSOSOME-RELATED ORGANELLES COMPLEX 1 SUBUNIT KXD1"/>
    <property type="match status" value="1"/>
</dbReference>
<feature type="region of interest" description="Disordered" evidence="8">
    <location>
        <begin position="162"/>
        <end position="189"/>
    </location>
</feature>
<accession>A0A9P9A0N2</accession>
<comment type="caution">
    <text evidence="10">The sequence shown here is derived from an EMBL/GenBank/DDBJ whole genome shotgun (WGS) entry which is preliminary data.</text>
</comment>
<keyword evidence="5" id="KW-0813">Transport</keyword>